<feature type="compositionally biased region" description="Low complexity" evidence="1">
    <location>
        <begin position="683"/>
        <end position="701"/>
    </location>
</feature>
<reference evidence="3" key="3">
    <citation type="journal article" date="2021" name="Int. J. Parasitol.">
        <title>Comparative analysis of gene expression between Babesia bovis blood stages and kinetes allowed by improved genome annotation.</title>
        <authorList>
            <person name="Ueti M.W."/>
            <person name="Johnson W.C."/>
            <person name="Kappmeyer L.S."/>
            <person name="Herndon D.R."/>
            <person name="Mousel M.R."/>
            <person name="Reif K.E."/>
            <person name="Taus N.S."/>
            <person name="Ifeonu O.O."/>
            <person name="Silva J.C."/>
            <person name="Suarez C.E."/>
            <person name="Brayton K.A."/>
        </authorList>
    </citation>
    <scope>NUCLEOTIDE SEQUENCE [LARGE SCALE GENOMIC DNA]</scope>
</reference>
<dbReference type="STRING" id="5865.A7ANT7"/>
<dbReference type="RefSeq" id="XP_001611789.1">
    <property type="nucleotide sequence ID" value="XM_001611739.1"/>
</dbReference>
<evidence type="ECO:0000256" key="1">
    <source>
        <dbReference type="SAM" id="MobiDB-lite"/>
    </source>
</evidence>
<dbReference type="AlphaFoldDB" id="A7ANT7"/>
<feature type="region of interest" description="Disordered" evidence="1">
    <location>
        <begin position="357"/>
        <end position="536"/>
    </location>
</feature>
<proteinExistence type="predicted"/>
<feature type="region of interest" description="Disordered" evidence="1">
    <location>
        <begin position="683"/>
        <end position="707"/>
    </location>
</feature>
<evidence type="ECO:0000313" key="2">
    <source>
        <dbReference type="EMBL" id="EDO08221.1"/>
    </source>
</evidence>
<feature type="region of interest" description="Disordered" evidence="1">
    <location>
        <begin position="1"/>
        <end position="40"/>
    </location>
</feature>
<dbReference type="KEGG" id="bbo:BBOV_III006600"/>
<dbReference type="Proteomes" id="UP000002173">
    <property type="component" value="Unassembled WGS sequence"/>
</dbReference>
<feature type="compositionally biased region" description="Low complexity" evidence="1">
    <location>
        <begin position="560"/>
        <end position="570"/>
    </location>
</feature>
<feature type="compositionally biased region" description="Pro residues" evidence="1">
    <location>
        <begin position="421"/>
        <end position="433"/>
    </location>
</feature>
<dbReference type="VEuPathDB" id="PiroplasmaDB:BBOV_III006600"/>
<feature type="compositionally biased region" description="Low complexity" evidence="1">
    <location>
        <begin position="390"/>
        <end position="406"/>
    </location>
</feature>
<reference evidence="3" key="2">
    <citation type="journal article" date="2020" name="Data Brief">
        <title>Transcriptome dataset of Babesia bovis life stages within vertebrate and invertebrate hosts.</title>
        <authorList>
            <person name="Ueti M.W."/>
            <person name="Johnson W.C."/>
            <person name="Kappmeyer L.S."/>
            <person name="Herndon D.R."/>
            <person name="Mousel M.R."/>
            <person name="Reif K.E."/>
            <person name="Taus N.S."/>
            <person name="Ifeonu O.O."/>
            <person name="Silva J.C."/>
            <person name="Suarez C.E."/>
            <person name="Brayton K.A."/>
        </authorList>
    </citation>
    <scope>NUCLEOTIDE SEQUENCE [LARGE SCALE GENOMIC DNA]</scope>
</reference>
<comment type="caution">
    <text evidence="2">The sequence shown here is derived from an EMBL/GenBank/DDBJ whole genome shotgun (WGS) entry which is preliminary data.</text>
</comment>
<dbReference type="GeneID" id="5480040"/>
<name>A7ANT7_BABBO</name>
<keyword evidence="3" id="KW-1185">Reference proteome</keyword>
<gene>
    <name evidence="2" type="ORF">BBOV_III006600</name>
</gene>
<dbReference type="OMA" id="FVGIGSC"/>
<dbReference type="eggNOG" id="ENOG502S2AY">
    <property type="taxonomic scope" value="Eukaryota"/>
</dbReference>
<protein>
    <submittedName>
        <fullName evidence="2">Uncharacterized protein</fullName>
    </submittedName>
</protein>
<accession>A7ANT7</accession>
<organism evidence="2 3">
    <name type="scientific">Babesia bovis</name>
    <dbReference type="NCBI Taxonomy" id="5865"/>
    <lineage>
        <taxon>Eukaryota</taxon>
        <taxon>Sar</taxon>
        <taxon>Alveolata</taxon>
        <taxon>Apicomplexa</taxon>
        <taxon>Aconoidasida</taxon>
        <taxon>Piroplasmida</taxon>
        <taxon>Babesiidae</taxon>
        <taxon>Babesia</taxon>
    </lineage>
</organism>
<feature type="region of interest" description="Disordered" evidence="1">
    <location>
        <begin position="560"/>
        <end position="664"/>
    </location>
</feature>
<dbReference type="InParanoid" id="A7ANT7"/>
<evidence type="ECO:0000313" key="3">
    <source>
        <dbReference type="Proteomes" id="UP000002173"/>
    </source>
</evidence>
<reference evidence="2 3" key="1">
    <citation type="journal article" date="2007" name="PLoS Pathog.">
        <title>Genome sequence of Babesia bovis and comparative analysis of apicomplexan hemoprotozoa.</title>
        <authorList>
            <person name="Brayton K.A."/>
            <person name="Lau A.O.T."/>
            <person name="Herndon D.R."/>
            <person name="Hannick L."/>
            <person name="Kappmeyer L.S."/>
            <person name="Berens S.J."/>
            <person name="Bidwell S.L."/>
            <person name="Brown W.C."/>
            <person name="Crabtree J."/>
            <person name="Fadrosh D."/>
            <person name="Feldblum T."/>
            <person name="Forberger H.A."/>
            <person name="Haas B.J."/>
            <person name="Howell J.M."/>
            <person name="Khouri H."/>
            <person name="Koo H."/>
            <person name="Mann D.J."/>
            <person name="Norimine J."/>
            <person name="Paulsen I.T."/>
            <person name="Radune D."/>
            <person name="Ren Q."/>
            <person name="Smith R.K. Jr."/>
            <person name="Suarez C.E."/>
            <person name="White O."/>
            <person name="Wortman J.R."/>
            <person name="Knowles D.P. Jr."/>
            <person name="McElwain T.F."/>
            <person name="Nene V.M."/>
        </authorList>
    </citation>
    <scope>NUCLEOTIDE SEQUENCE [LARGE SCALE GENOMIC DNA]</scope>
    <source>
        <strain evidence="2">T2Bo</strain>
    </source>
</reference>
<sequence length="728" mass="77689">MFNNGSNAADGDPWQQLSGRASRLRVPRQGPLTRDGPLGRYRPAPEVIEHMLDDLEDRMRNYFVLYNREREMRKEVEGTAYRLEKELLSERNKVAESQSVINQLETKIKALIGQPLKIRETIEKIEVLYNQMDTLVQAFVGIGSCATLQSQNRTVFLRLFLEYLYPCRDLDVRLNTLYTAMYASLSSTGAITEQIPLPLPEPVAPVQPPTSVPSLPLRGLNIMVHQLMLKMEGSIQEPGWYSCVFRYDHEGEGSMDTNPSRVLKVTARPLDSASGIIEFNDCVEVHQLPPRVPNVIPKLIWDVYAGKDLVGSASVSIVDPKTLNHRDPWNIVDAQGKHRGDLIVTVRAIPEGSKLPAVGFARRNDELQTSSATPKDSDKDSKFVPTVPDAKATPTASGTSATSQATERATKTPVVGKGPPRFIPPPASTPPKGTPDEPFQPKQKAAFRKPLFLKSKAMAKPVPPGSDEKAGASTSDPPSADPKPNEAQAKPSPPAKAPATSSPVPSGQPKAQSPTVEAKKASIIPPKLTLPKEASPKMPLKAPVITKSEAVPAAKIPPKAVPKVASAEPKATLKSPTPAEPSVTKSLPVVTKAPSKAGIAPKTTSPVPTAKEGIVAKGVDTPASTGSGVTPKVAPKVAGSAGAKAPGILPKSSPPEAGEITPKSQMIVPKTKVLGLAPKVAMPPVAAKTPPSSTGSATPTATEEKKPLLPIVVKPKLLLKKPLMPKKA</sequence>
<dbReference type="EMBL" id="AAXT01000001">
    <property type="protein sequence ID" value="EDO08221.1"/>
    <property type="molecule type" value="Genomic_DNA"/>
</dbReference>